<proteinExistence type="predicted"/>
<keyword evidence="2" id="KW-1185">Reference proteome</keyword>
<evidence type="ECO:0000313" key="1">
    <source>
        <dbReference type="EMBL" id="SAK98425.1"/>
    </source>
</evidence>
<evidence type="ECO:0000313" key="2">
    <source>
        <dbReference type="Proteomes" id="UP000054851"/>
    </source>
</evidence>
<dbReference type="EMBL" id="FCOA02000071">
    <property type="protein sequence ID" value="SAK98425.1"/>
    <property type="molecule type" value="Genomic_DNA"/>
</dbReference>
<dbReference type="Proteomes" id="UP000054851">
    <property type="component" value="Unassembled WGS sequence"/>
</dbReference>
<accession>A0A158DV05</accession>
<name>A0A158DV05_9BURK</name>
<organism evidence="1 2">
    <name type="scientific">Caballeronia hypogeia</name>
    <dbReference type="NCBI Taxonomy" id="1777140"/>
    <lineage>
        <taxon>Bacteria</taxon>
        <taxon>Pseudomonadati</taxon>
        <taxon>Pseudomonadota</taxon>
        <taxon>Betaproteobacteria</taxon>
        <taxon>Burkholderiales</taxon>
        <taxon>Burkholderiaceae</taxon>
        <taxon>Caballeronia</taxon>
    </lineage>
</organism>
<sequence>MTLASQHEAVIDFVLFERVVLVHLHFAFEHLRAARAAHAALARVRQREPRLQPDIQHAHAFVRQAQLALLAVDDQLQFRRRRVLRDLDRRHPRLRQRRAEALDMNLLRRHARVLERRFRRIHHRAGAADERFIDFFGREQARQKRLALLLIQHAVEQLDVLQIVGQHVIQREPVHIPVLQIFEFFREHDRVHAAIAVHQREAARGLRIERRLDDRQHRRDARAARERHVLLGVIRVQVREEAPVGRHHIDLVARLQGIEREVREAPATHALDADAQFAVAVVVGHAHADRIRTTRLLAVDMRLERHELTLRETKRIAQGGRHVEGNGHRIGGFGAHVADAQRMELRSRHGYRLAYGEIGEFG</sequence>
<reference evidence="1" key="1">
    <citation type="submission" date="2016-01" db="EMBL/GenBank/DDBJ databases">
        <authorList>
            <person name="Peeters C."/>
        </authorList>
    </citation>
    <scope>NUCLEOTIDE SEQUENCE</scope>
    <source>
        <strain evidence="1">LMG 29322</strain>
    </source>
</reference>
<comment type="caution">
    <text evidence="1">The sequence shown here is derived from an EMBL/GenBank/DDBJ whole genome shotgun (WGS) entry which is preliminary data.</text>
</comment>
<dbReference type="AlphaFoldDB" id="A0A158DV05"/>
<gene>
    <name evidence="1" type="ORF">AWB79_07594</name>
</gene>
<protein>
    <submittedName>
        <fullName evidence="1">Uncharacterized protein</fullName>
    </submittedName>
</protein>